<dbReference type="CDD" id="cd03487">
    <property type="entry name" value="RT_Bac_retron_II"/>
    <property type="match status" value="1"/>
</dbReference>
<evidence type="ECO:0000256" key="1">
    <source>
        <dbReference type="ARBA" id="ARBA00012493"/>
    </source>
</evidence>
<comment type="catalytic activity">
    <reaction evidence="9">
        <text>DNA(n) + a 2'-deoxyribonucleoside 5'-triphosphate = DNA(n+1) + diphosphate</text>
        <dbReference type="Rhea" id="RHEA:22508"/>
        <dbReference type="Rhea" id="RHEA-COMP:17339"/>
        <dbReference type="Rhea" id="RHEA-COMP:17340"/>
        <dbReference type="ChEBI" id="CHEBI:33019"/>
        <dbReference type="ChEBI" id="CHEBI:61560"/>
        <dbReference type="ChEBI" id="CHEBI:173112"/>
        <dbReference type="EC" id="2.7.7.49"/>
    </reaction>
</comment>
<keyword evidence="4" id="KW-0479">Metal-binding</keyword>
<evidence type="ECO:0000313" key="12">
    <source>
        <dbReference type="Proteomes" id="UP000008461"/>
    </source>
</evidence>
<evidence type="ECO:0000256" key="4">
    <source>
        <dbReference type="ARBA" id="ARBA00022723"/>
    </source>
</evidence>
<dbReference type="EC" id="2.7.7.49" evidence="1"/>
<dbReference type="Proteomes" id="UP000008461">
    <property type="component" value="Chromosome"/>
</dbReference>
<dbReference type="InterPro" id="IPR000123">
    <property type="entry name" value="Reverse_transcriptase_msDNA"/>
</dbReference>
<keyword evidence="5" id="KW-0460">Magnesium</keyword>
<dbReference type="InterPro" id="IPR000477">
    <property type="entry name" value="RT_dom"/>
</dbReference>
<organism evidence="11 12">
    <name type="scientific">Haliscomenobacter hydrossis (strain ATCC 27775 / DSM 1100 / LMG 10767 / O)</name>
    <dbReference type="NCBI Taxonomy" id="760192"/>
    <lineage>
        <taxon>Bacteria</taxon>
        <taxon>Pseudomonadati</taxon>
        <taxon>Bacteroidota</taxon>
        <taxon>Saprospiria</taxon>
        <taxon>Saprospirales</taxon>
        <taxon>Haliscomenobacteraceae</taxon>
        <taxon>Haliscomenobacter</taxon>
    </lineage>
</organism>
<dbReference type="GO" id="GO:0046872">
    <property type="term" value="F:metal ion binding"/>
    <property type="evidence" value="ECO:0007669"/>
    <property type="project" value="UniProtKB-KW"/>
</dbReference>
<dbReference type="HOGENOM" id="CLU_028398_2_0_10"/>
<dbReference type="OrthoDB" id="9780724at2"/>
<dbReference type="GO" id="GO:0051607">
    <property type="term" value="P:defense response to virus"/>
    <property type="evidence" value="ECO:0007669"/>
    <property type="project" value="UniProtKB-KW"/>
</dbReference>
<evidence type="ECO:0000259" key="10">
    <source>
        <dbReference type="PROSITE" id="PS50878"/>
    </source>
</evidence>
<dbReference type="PRINTS" id="PR00866">
    <property type="entry name" value="RNADNAPOLMS"/>
</dbReference>
<protein>
    <recommendedName>
        <fullName evidence="1">RNA-directed DNA polymerase</fullName>
        <ecNumber evidence="1">2.7.7.49</ecNumber>
    </recommendedName>
</protein>
<dbReference type="Pfam" id="PF00078">
    <property type="entry name" value="RVT_1"/>
    <property type="match status" value="1"/>
</dbReference>
<evidence type="ECO:0000256" key="9">
    <source>
        <dbReference type="ARBA" id="ARBA00048173"/>
    </source>
</evidence>
<reference key="2">
    <citation type="submission" date="2011-04" db="EMBL/GenBank/DDBJ databases">
        <title>Complete sequence of chromosome of Haliscomenobacter hydrossis DSM 1100.</title>
        <authorList>
            <consortium name="US DOE Joint Genome Institute (JGI-PGF)"/>
            <person name="Lucas S."/>
            <person name="Han J."/>
            <person name="Lapidus A."/>
            <person name="Bruce D."/>
            <person name="Goodwin L."/>
            <person name="Pitluck S."/>
            <person name="Peters L."/>
            <person name="Kyrpides N."/>
            <person name="Mavromatis K."/>
            <person name="Ivanova N."/>
            <person name="Ovchinnikova G."/>
            <person name="Pagani I."/>
            <person name="Daligault H."/>
            <person name="Detter J.C."/>
            <person name="Han C."/>
            <person name="Land M."/>
            <person name="Hauser L."/>
            <person name="Markowitz V."/>
            <person name="Cheng J.-F."/>
            <person name="Hugenholtz P."/>
            <person name="Woyke T."/>
            <person name="Wu D."/>
            <person name="Verbarg S."/>
            <person name="Frueling A."/>
            <person name="Brambilla E."/>
            <person name="Klenk H.-P."/>
            <person name="Eisen J.A."/>
        </authorList>
    </citation>
    <scope>NUCLEOTIDE SEQUENCE</scope>
    <source>
        <strain>DSM 1100</strain>
    </source>
</reference>
<dbReference type="EMBL" id="CP002691">
    <property type="protein sequence ID" value="AEE53930.1"/>
    <property type="molecule type" value="Genomic_DNA"/>
</dbReference>
<accession>F4L2L2</accession>
<dbReference type="GO" id="GO:0003723">
    <property type="term" value="F:RNA binding"/>
    <property type="evidence" value="ECO:0007669"/>
    <property type="project" value="InterPro"/>
</dbReference>
<dbReference type="GO" id="GO:0003964">
    <property type="term" value="F:RNA-directed DNA polymerase activity"/>
    <property type="evidence" value="ECO:0007669"/>
    <property type="project" value="UniProtKB-KW"/>
</dbReference>
<keyword evidence="2 11" id="KW-0808">Transferase</keyword>
<dbReference type="InterPro" id="IPR051083">
    <property type="entry name" value="GrpII_Intron_Splice-Mob/Def"/>
</dbReference>
<dbReference type="PANTHER" id="PTHR34047">
    <property type="entry name" value="NUCLEAR INTRON MATURASE 1, MITOCHONDRIAL-RELATED"/>
    <property type="match status" value="1"/>
</dbReference>
<dbReference type="RefSeq" id="WP_013768452.1">
    <property type="nucleotide sequence ID" value="NC_015510.1"/>
</dbReference>
<sequence length="348" mass="40093">MDKQALYQHQQQKTVLCSINSLNELARLLRLDQRKLTLMAERPNYRTFEIPKKDGGMREIETPGDDLKRTLGILNRYLQSVYLFEKSSAAYGFVVGVKNDDDRRNVLSNARKHIGKPYLLNIDLANFFHSITRERVLKVFTEAPFRFKRELPDVLADICTYRGRLPMGAPTSPVLSNLACMDLDRDLSILANSLFWNFTRYADDMSFSSDTPITPENIVSLRKIITDAGFTLNEQKLKLYGPADPKTVTGILLEADDCTLDPSYLDLLDEEIKRLHEVMRAQNELGQLNTRWVEQLKQQIRGRMAFAGFVLKRKNERFVELKNAFHSAINPPTEEFGSISWRGFPYNF</sequence>
<dbReference type="InterPro" id="IPR043502">
    <property type="entry name" value="DNA/RNA_pol_sf"/>
</dbReference>
<dbReference type="SUPFAM" id="SSF56672">
    <property type="entry name" value="DNA/RNA polymerases"/>
    <property type="match status" value="1"/>
</dbReference>
<evidence type="ECO:0000256" key="3">
    <source>
        <dbReference type="ARBA" id="ARBA00022695"/>
    </source>
</evidence>
<dbReference type="PANTHER" id="PTHR34047:SF7">
    <property type="entry name" value="RNA-DIRECTED DNA POLYMERASE"/>
    <property type="match status" value="1"/>
</dbReference>
<keyword evidence="7" id="KW-0051">Antiviral defense</keyword>
<dbReference type="AlphaFoldDB" id="F4L2L2"/>
<evidence type="ECO:0000313" key="11">
    <source>
        <dbReference type="EMBL" id="AEE53930.1"/>
    </source>
</evidence>
<gene>
    <name evidence="11" type="ordered locus">Halhy_6108</name>
</gene>
<reference evidence="11 12" key="1">
    <citation type="journal article" date="2011" name="Stand. Genomic Sci.">
        <title>Complete genome sequence of Haliscomenobacter hydrossis type strain (O).</title>
        <authorList>
            <consortium name="US DOE Joint Genome Institute (JGI-PGF)"/>
            <person name="Daligault H."/>
            <person name="Lapidus A."/>
            <person name="Zeytun A."/>
            <person name="Nolan M."/>
            <person name="Lucas S."/>
            <person name="Del Rio T.G."/>
            <person name="Tice H."/>
            <person name="Cheng J.F."/>
            <person name="Tapia R."/>
            <person name="Han C."/>
            <person name="Goodwin L."/>
            <person name="Pitluck S."/>
            <person name="Liolios K."/>
            <person name="Pagani I."/>
            <person name="Ivanova N."/>
            <person name="Huntemann M."/>
            <person name="Mavromatis K."/>
            <person name="Mikhailova N."/>
            <person name="Pati A."/>
            <person name="Chen A."/>
            <person name="Palaniappan K."/>
            <person name="Land M."/>
            <person name="Hauser L."/>
            <person name="Brambilla E.M."/>
            <person name="Rohde M."/>
            <person name="Verbarg S."/>
            <person name="Goker M."/>
            <person name="Bristow J."/>
            <person name="Eisen J.A."/>
            <person name="Markowitz V."/>
            <person name="Hugenholtz P."/>
            <person name="Kyrpides N.C."/>
            <person name="Klenk H.P."/>
            <person name="Woyke T."/>
        </authorList>
    </citation>
    <scope>NUCLEOTIDE SEQUENCE [LARGE SCALE GENOMIC DNA]</scope>
    <source>
        <strain evidence="12">ATCC 27775 / DSM 1100 / LMG 10767 / O</strain>
    </source>
</reference>
<evidence type="ECO:0000256" key="5">
    <source>
        <dbReference type="ARBA" id="ARBA00022842"/>
    </source>
</evidence>
<keyword evidence="6 11" id="KW-0695">RNA-directed DNA polymerase</keyword>
<evidence type="ECO:0000256" key="7">
    <source>
        <dbReference type="ARBA" id="ARBA00023118"/>
    </source>
</evidence>
<keyword evidence="3 11" id="KW-0548">Nucleotidyltransferase</keyword>
<dbReference type="STRING" id="760192.Halhy_6108"/>
<dbReference type="PROSITE" id="PS50878">
    <property type="entry name" value="RT_POL"/>
    <property type="match status" value="1"/>
</dbReference>
<dbReference type="KEGG" id="hhy:Halhy_6108"/>
<keyword evidence="12" id="KW-1185">Reference proteome</keyword>
<name>F4L2L2_HALH1</name>
<dbReference type="eggNOG" id="COG3344">
    <property type="taxonomic scope" value="Bacteria"/>
</dbReference>
<evidence type="ECO:0000256" key="2">
    <source>
        <dbReference type="ARBA" id="ARBA00022679"/>
    </source>
</evidence>
<evidence type="ECO:0000256" key="6">
    <source>
        <dbReference type="ARBA" id="ARBA00022918"/>
    </source>
</evidence>
<comment type="similarity">
    <text evidence="8">Belongs to the bacterial reverse transcriptase family.</text>
</comment>
<feature type="domain" description="Reverse transcriptase" evidence="10">
    <location>
        <begin position="31"/>
        <end position="253"/>
    </location>
</feature>
<proteinExistence type="inferred from homology"/>
<evidence type="ECO:0000256" key="8">
    <source>
        <dbReference type="ARBA" id="ARBA00034120"/>
    </source>
</evidence>